<evidence type="ECO:0000313" key="4">
    <source>
        <dbReference type="Proteomes" id="UP000002051"/>
    </source>
</evidence>
<evidence type="ECO:0000313" key="3">
    <source>
        <dbReference type="EnsemblPlants" id="KEH22013"/>
    </source>
</evidence>
<reference evidence="1 4" key="1">
    <citation type="journal article" date="2011" name="Nature">
        <title>The Medicago genome provides insight into the evolution of rhizobial symbioses.</title>
        <authorList>
            <person name="Young N.D."/>
            <person name="Debelle F."/>
            <person name="Oldroyd G.E."/>
            <person name="Geurts R."/>
            <person name="Cannon S.B."/>
            <person name="Udvardi M.K."/>
            <person name="Benedito V.A."/>
            <person name="Mayer K.F."/>
            <person name="Gouzy J."/>
            <person name="Schoof H."/>
            <person name="Van de Peer Y."/>
            <person name="Proost S."/>
            <person name="Cook D.R."/>
            <person name="Meyers B.C."/>
            <person name="Spannagl M."/>
            <person name="Cheung F."/>
            <person name="De Mita S."/>
            <person name="Krishnakumar V."/>
            <person name="Gundlach H."/>
            <person name="Zhou S."/>
            <person name="Mudge J."/>
            <person name="Bharti A.K."/>
            <person name="Murray J.D."/>
            <person name="Naoumkina M.A."/>
            <person name="Rosen B."/>
            <person name="Silverstein K.A."/>
            <person name="Tang H."/>
            <person name="Rombauts S."/>
            <person name="Zhao P.X."/>
            <person name="Zhou P."/>
            <person name="Barbe V."/>
            <person name="Bardou P."/>
            <person name="Bechner M."/>
            <person name="Bellec A."/>
            <person name="Berger A."/>
            <person name="Berges H."/>
            <person name="Bidwell S."/>
            <person name="Bisseling T."/>
            <person name="Choisne N."/>
            <person name="Couloux A."/>
            <person name="Denny R."/>
            <person name="Deshpande S."/>
            <person name="Dai X."/>
            <person name="Doyle J.J."/>
            <person name="Dudez A.M."/>
            <person name="Farmer A.D."/>
            <person name="Fouteau S."/>
            <person name="Franken C."/>
            <person name="Gibelin C."/>
            <person name="Gish J."/>
            <person name="Goldstein S."/>
            <person name="Gonzalez A.J."/>
            <person name="Green P.J."/>
            <person name="Hallab A."/>
            <person name="Hartog M."/>
            <person name="Hua A."/>
            <person name="Humphray S.J."/>
            <person name="Jeong D.H."/>
            <person name="Jing Y."/>
            <person name="Jocker A."/>
            <person name="Kenton S.M."/>
            <person name="Kim D.J."/>
            <person name="Klee K."/>
            <person name="Lai H."/>
            <person name="Lang C."/>
            <person name="Lin S."/>
            <person name="Macmil S.L."/>
            <person name="Magdelenat G."/>
            <person name="Matthews L."/>
            <person name="McCorrison J."/>
            <person name="Monaghan E.L."/>
            <person name="Mun J.H."/>
            <person name="Najar F.Z."/>
            <person name="Nicholson C."/>
            <person name="Noirot C."/>
            <person name="O'Bleness M."/>
            <person name="Paule C.R."/>
            <person name="Poulain J."/>
            <person name="Prion F."/>
            <person name="Qin B."/>
            <person name="Qu C."/>
            <person name="Retzel E.F."/>
            <person name="Riddle C."/>
            <person name="Sallet E."/>
            <person name="Samain S."/>
            <person name="Samson N."/>
            <person name="Sanders I."/>
            <person name="Saurat O."/>
            <person name="Scarpelli C."/>
            <person name="Schiex T."/>
            <person name="Segurens B."/>
            <person name="Severin A.J."/>
            <person name="Sherrier D.J."/>
            <person name="Shi R."/>
            <person name="Sims S."/>
            <person name="Singer S.R."/>
            <person name="Sinharoy S."/>
            <person name="Sterck L."/>
            <person name="Viollet A."/>
            <person name="Wang B.B."/>
            <person name="Wang K."/>
            <person name="Wang M."/>
            <person name="Wang X."/>
            <person name="Warfsmann J."/>
            <person name="Weissenbach J."/>
            <person name="White D.D."/>
            <person name="White J.D."/>
            <person name="Wiley G.B."/>
            <person name="Wincker P."/>
            <person name="Xing Y."/>
            <person name="Yang L."/>
            <person name="Yao Z."/>
            <person name="Ying F."/>
            <person name="Zhai J."/>
            <person name="Zhou L."/>
            <person name="Zuber A."/>
            <person name="Denarie J."/>
            <person name="Dixon R.A."/>
            <person name="May G.D."/>
            <person name="Schwartz D.C."/>
            <person name="Rogers J."/>
            <person name="Quetier F."/>
            <person name="Town C.D."/>
            <person name="Roe B.A."/>
        </authorList>
    </citation>
    <scope>NUCLEOTIDE SEQUENCE [LARGE SCALE GENOMIC DNA]</scope>
    <source>
        <strain evidence="1">A17</strain>
        <strain evidence="3 4">cv. Jemalong A17</strain>
    </source>
</reference>
<evidence type="ECO:0000313" key="1">
    <source>
        <dbReference type="EMBL" id="KEH22013.1"/>
    </source>
</evidence>
<dbReference type="EMBL" id="CM001223">
    <property type="protein sequence ID" value="KEH22013.1"/>
    <property type="molecule type" value="Genomic_DNA"/>
</dbReference>
<dbReference type="Gene3D" id="3.80.10.10">
    <property type="entry name" value="Ribonuclease Inhibitor"/>
    <property type="match status" value="1"/>
</dbReference>
<dbReference type="OrthoDB" id="1751573at2759"/>
<dbReference type="InterPro" id="IPR032675">
    <property type="entry name" value="LRR_dom_sf"/>
</dbReference>
<keyword evidence="4" id="KW-1185">Reference proteome</keyword>
<sequence length="326" mass="37362">MKRKRSSSTKSSQQAVSSDLPNECWELIFRFILKDENNLDYYSLYILNSLSLVSKQFLSITNTLRLSLSVPFSRGMIPIFKRFTDITSLKFDPFLYPDLDKILCKVSRFPLKKLTSLDISYQCTIPANGLRVFSQNIRTLTSLTCSDIDDFNTTDLFLIAECFPLLEELNLIFPSDWKSIYKNYNNYCDGIEALSLALVKLRKVKLCRFPMSDKSLFYLFNSCKLLEDVTLFECDQITIAGIASAIRERPTLKSLSFCNRTYSENSISNDDISHFKVTSDFIDSLVSLKGLTSLSLRSLDISDEMLYSIAREGLPLTRLALRYCLD</sequence>
<dbReference type="KEGG" id="mtr:25497813"/>
<evidence type="ECO:0000313" key="2">
    <source>
        <dbReference type="EMBL" id="KEH22015.1"/>
    </source>
</evidence>
<dbReference type="EMBL" id="CM001223">
    <property type="protein sequence ID" value="KEH22015.1"/>
    <property type="molecule type" value="Genomic_DNA"/>
</dbReference>
<reference evidence="3" key="3">
    <citation type="submission" date="2015-04" db="UniProtKB">
        <authorList>
            <consortium name="EnsemblPlants"/>
        </authorList>
    </citation>
    <scope>IDENTIFICATION</scope>
    <source>
        <strain evidence="3">cv. Jemalong A17</strain>
    </source>
</reference>
<reference evidence="1 4" key="2">
    <citation type="journal article" date="2014" name="BMC Genomics">
        <title>An improved genome release (version Mt4.0) for the model legume Medicago truncatula.</title>
        <authorList>
            <person name="Tang H."/>
            <person name="Krishnakumar V."/>
            <person name="Bidwell S."/>
            <person name="Rosen B."/>
            <person name="Chan A."/>
            <person name="Zhou S."/>
            <person name="Gentzbittel L."/>
            <person name="Childs K.L."/>
            <person name="Yandell M."/>
            <person name="Gundlach H."/>
            <person name="Mayer K.F."/>
            <person name="Schwartz D.C."/>
            <person name="Town C.D."/>
        </authorList>
    </citation>
    <scope>GENOME REANNOTATION</scope>
    <source>
        <strain evidence="1">A17</strain>
        <strain evidence="3 4">cv. Jemalong A17</strain>
    </source>
</reference>
<dbReference type="GO" id="GO:0005737">
    <property type="term" value="C:cytoplasm"/>
    <property type="evidence" value="ECO:0000318"/>
    <property type="project" value="GO_Central"/>
</dbReference>
<proteinExistence type="predicted"/>
<gene>
    <name evidence="3" type="primary">25497813</name>
    <name evidence="1" type="ordered locus">MTR_7g029075</name>
    <name evidence="2" type="ordered locus">MTR_7g029085</name>
</gene>
<protein>
    <submittedName>
        <fullName evidence="1">F-box/LRR protein, putative</fullName>
    </submittedName>
</protein>
<dbReference type="Proteomes" id="UP000002051">
    <property type="component" value="Unassembled WGS sequence"/>
</dbReference>
<dbReference type="PANTHER" id="PTHR13318:SF106">
    <property type="entry name" value="F-BOX_LRR-REPEAT PROTEIN 2"/>
    <property type="match status" value="1"/>
</dbReference>
<dbReference type="EnsemblPlants" id="KEH22015">
    <property type="protein sequence ID" value="KEH22015"/>
    <property type="gene ID" value="MTR_7g029085"/>
</dbReference>
<organism evidence="1 4">
    <name type="scientific">Medicago truncatula</name>
    <name type="common">Barrel medic</name>
    <name type="synonym">Medicago tribuloides</name>
    <dbReference type="NCBI Taxonomy" id="3880"/>
    <lineage>
        <taxon>Eukaryota</taxon>
        <taxon>Viridiplantae</taxon>
        <taxon>Streptophyta</taxon>
        <taxon>Embryophyta</taxon>
        <taxon>Tracheophyta</taxon>
        <taxon>Spermatophyta</taxon>
        <taxon>Magnoliopsida</taxon>
        <taxon>eudicotyledons</taxon>
        <taxon>Gunneridae</taxon>
        <taxon>Pentapetalae</taxon>
        <taxon>rosids</taxon>
        <taxon>fabids</taxon>
        <taxon>Fabales</taxon>
        <taxon>Fabaceae</taxon>
        <taxon>Papilionoideae</taxon>
        <taxon>50 kb inversion clade</taxon>
        <taxon>NPAAA clade</taxon>
        <taxon>Hologalegina</taxon>
        <taxon>IRL clade</taxon>
        <taxon>Trifolieae</taxon>
        <taxon>Medicago</taxon>
    </lineage>
</organism>
<dbReference type="PANTHER" id="PTHR13318">
    <property type="entry name" value="PARTNER OF PAIRED, ISOFORM B-RELATED"/>
    <property type="match status" value="1"/>
</dbReference>
<accession>A0A072TYT2</accession>
<dbReference type="SUPFAM" id="SSF52047">
    <property type="entry name" value="RNI-like"/>
    <property type="match status" value="1"/>
</dbReference>
<name>A0A072TYT2_MEDTR</name>
<dbReference type="EnsemblPlants" id="KEH22013">
    <property type="protein sequence ID" value="KEH22013"/>
    <property type="gene ID" value="MTR_7g029075"/>
</dbReference>
<dbReference type="AlphaFoldDB" id="A0A072TYT2"/>
<dbReference type="HOGENOM" id="CLU_068558_0_0_1"/>